<dbReference type="GO" id="GO:0008593">
    <property type="term" value="P:regulation of Notch signaling pathway"/>
    <property type="evidence" value="ECO:0007669"/>
    <property type="project" value="TreeGrafter"/>
</dbReference>
<organism evidence="15">
    <name type="scientific">Xenopsylla cheopis</name>
    <name type="common">Oriental rat flea</name>
    <name type="synonym">Pulex cheopis</name>
    <dbReference type="NCBI Taxonomy" id="163159"/>
    <lineage>
        <taxon>Eukaryota</taxon>
        <taxon>Metazoa</taxon>
        <taxon>Ecdysozoa</taxon>
        <taxon>Arthropoda</taxon>
        <taxon>Hexapoda</taxon>
        <taxon>Insecta</taxon>
        <taxon>Pterygota</taxon>
        <taxon>Neoptera</taxon>
        <taxon>Endopterygota</taxon>
        <taxon>Siphonaptera</taxon>
        <taxon>Pulicidae</taxon>
        <taxon>Xenopsyllinae</taxon>
        <taxon>Xenopsylla</taxon>
    </lineage>
</organism>
<dbReference type="AlphaFoldDB" id="A0A6M2DQH0"/>
<keyword evidence="7 12" id="KW-0853">WD repeat</keyword>
<dbReference type="PROSITE" id="PS00479">
    <property type="entry name" value="ZF_DAG_PE_1"/>
    <property type="match status" value="1"/>
</dbReference>
<feature type="domain" description="Phorbol-ester/DAG-type" evidence="14">
    <location>
        <begin position="83"/>
        <end position="137"/>
    </location>
</feature>
<dbReference type="GO" id="GO:0005096">
    <property type="term" value="F:GTPase activator activity"/>
    <property type="evidence" value="ECO:0007669"/>
    <property type="project" value="TreeGrafter"/>
</dbReference>
<evidence type="ECO:0000256" key="12">
    <source>
        <dbReference type="PROSITE-ProRule" id="PRU00221"/>
    </source>
</evidence>
<dbReference type="InterPro" id="IPR013905">
    <property type="entry name" value="Lgl_C_dom"/>
</dbReference>
<evidence type="ECO:0000256" key="3">
    <source>
        <dbReference type="ARBA" id="ARBA00008070"/>
    </source>
</evidence>
<dbReference type="Gene3D" id="2.130.10.10">
    <property type="entry name" value="YVTN repeat-like/Quinoprotein amine dehydrogenase"/>
    <property type="match status" value="2"/>
</dbReference>
<name>A0A6M2DQH0_XENCH</name>
<feature type="repeat" description="WD" evidence="12">
    <location>
        <begin position="553"/>
        <end position="567"/>
    </location>
</feature>
<feature type="compositionally biased region" description="Basic and acidic residues" evidence="13">
    <location>
        <begin position="1057"/>
        <end position="1070"/>
    </location>
</feature>
<dbReference type="InterPro" id="IPR013577">
    <property type="entry name" value="LLGL2"/>
</dbReference>
<dbReference type="PROSITE" id="PS50081">
    <property type="entry name" value="ZF_DAG_PE_2"/>
    <property type="match status" value="1"/>
</dbReference>
<dbReference type="PROSITE" id="PS50082">
    <property type="entry name" value="WD_REPEATS_2"/>
    <property type="match status" value="1"/>
</dbReference>
<feature type="region of interest" description="Disordered" evidence="13">
    <location>
        <begin position="773"/>
        <end position="816"/>
    </location>
</feature>
<dbReference type="GO" id="GO:0045159">
    <property type="term" value="F:myosin II binding"/>
    <property type="evidence" value="ECO:0007669"/>
    <property type="project" value="TreeGrafter"/>
</dbReference>
<comment type="similarity">
    <text evidence="3">Belongs to the WD repeat L(2)GL family.</text>
</comment>
<dbReference type="InterPro" id="IPR002219">
    <property type="entry name" value="PKC_DAG/PE"/>
</dbReference>
<evidence type="ECO:0000256" key="5">
    <source>
        <dbReference type="ARBA" id="ARBA00022490"/>
    </source>
</evidence>
<feature type="compositionally biased region" description="Basic and acidic residues" evidence="13">
    <location>
        <begin position="807"/>
        <end position="816"/>
    </location>
</feature>
<dbReference type="GO" id="GO:0030866">
    <property type="term" value="P:cortical actin cytoskeleton organization"/>
    <property type="evidence" value="ECO:0007669"/>
    <property type="project" value="TreeGrafter"/>
</dbReference>
<keyword evidence="4" id="KW-0268">Exocytosis</keyword>
<dbReference type="GO" id="GO:0046872">
    <property type="term" value="F:metal ion binding"/>
    <property type="evidence" value="ECO:0007669"/>
    <property type="project" value="UniProtKB-KW"/>
</dbReference>
<dbReference type="InterPro" id="IPR036322">
    <property type="entry name" value="WD40_repeat_dom_sf"/>
</dbReference>
<evidence type="ECO:0000256" key="9">
    <source>
        <dbReference type="ARBA" id="ARBA00022737"/>
    </source>
</evidence>
<dbReference type="GO" id="GO:0006893">
    <property type="term" value="P:Golgi to plasma membrane transport"/>
    <property type="evidence" value="ECO:0007669"/>
    <property type="project" value="TreeGrafter"/>
</dbReference>
<dbReference type="GO" id="GO:0012505">
    <property type="term" value="C:endomembrane system"/>
    <property type="evidence" value="ECO:0007669"/>
    <property type="project" value="UniProtKB-SubCell"/>
</dbReference>
<evidence type="ECO:0000256" key="4">
    <source>
        <dbReference type="ARBA" id="ARBA00022483"/>
    </source>
</evidence>
<sequence length="1243" mass="135740">MGDKDYPVYGGIHNINQQIENQVTYRHNDYLQIHIKQAKNDYSSNPGSDICVPVGEAKPNVIYKENEDNYPHHKKSALMNYGGHHYHKLANLYCVKPAFCVHCKDYIWGTGIVGSKCKDCHSCFHSLCVRFAASHACIRNTDDNQQGTTAQDCDKTVQHGFPNKPSALAWDPELRLMALGTNSGAIKVFGRPGVEFYGQHLNPDCMVLRVLFIPGTGRLLSLCADNSLHLWEINESSLVEVRTLSLEGKLKRIYAMCIVDGGTKLLLGTEGGNIYPLHLVAFIMTEDIIYQDVVMQNVPENYKLNPGAVEAISERPGHPDQLLIGYSRGLAVLWNKTKSVTVGSFVSSQQLEDLSWNTDGKKFISAHNDGSYCEWDVVDVAIKAPVTPYGPYPCKTIPRIIRGTRNGNTLLIFSGGMPRASHGEKHTVSVIDFGKGEDKPVAFDFTSKVIDFFLVEASGHTPQALIVLCEEELVAIELSSDNWGQLSPPYLVSLHAAAVTFSQHVSNVPQWLWDDIVSAGKVQMEKVYSDMQWPISGGIIDPPADGDGAPRELLITGHEDGSVRFWDASGVALSPMYKFNTAGIFSTLVDDLDDGPPPDDGEEEWPVLKRAGVFDPYSDDPRLAIKKVCLCPMSGVLAVAGTAGHVVMAKINGEATELKVTTMNIVSDRDGFVWKGYDELTVKSTTPPTAPGFQISGVLQLHPPAAVTCLALQSDWGLVGVGTAHGMALYDYCMHKPVTVKCTLNPLDLSGAGDTPISRRKSFKKSLRESFRRLRKGRSTRRAGNKRDDSQPSVPANTGPQTPAETRPIERQIEARPVDDSLGSMVRCLYFARTFIASVQTNSATLWTGTNNGTVYVFTINVPSSQKREQDDVTCQLAKEIQLKHRAPVIAIAVLDGASQPLPEPLEVEKGVAPIPDSTQPHRVLIASEEQFKIFSLPNLKPFCKYKLTAHEGARVRRTSFATFSCNLESGEYHETGLLCLTNLGDLLVLSVPELRRQLNAAAIRREDINGISSLTFTRSGEALYLHSSSELQRITVSATKVTSAHCHLILSPSARPELHSPHNELKDDAATENNEETEQDQKETSIEALASDTSKATQKIIVTSVQTIKEHTTNIGTSTSTTTQEIKENGERLVNGVLDSPNKTETSGSQDLDVTITSSVGDITIDSVKDHLNSTFTNMTTLSGGADDANSRLTFSNMPQPIVCSVIVKTTTTTINNSSGNSVTTTEVVNSTNSGITSSVEN</sequence>
<evidence type="ECO:0000313" key="15">
    <source>
        <dbReference type="EMBL" id="NOV48555.1"/>
    </source>
</evidence>
<keyword evidence="10" id="KW-0862">Zinc</keyword>
<feature type="compositionally biased region" description="Polar residues" evidence="13">
    <location>
        <begin position="791"/>
        <end position="804"/>
    </location>
</feature>
<dbReference type="SUPFAM" id="SSF50978">
    <property type="entry name" value="WD40 repeat-like"/>
    <property type="match status" value="2"/>
</dbReference>
<dbReference type="GO" id="GO:0030864">
    <property type="term" value="C:cortical actin cytoskeleton"/>
    <property type="evidence" value="ECO:0007669"/>
    <property type="project" value="TreeGrafter"/>
</dbReference>
<evidence type="ECO:0000256" key="7">
    <source>
        <dbReference type="ARBA" id="ARBA00022574"/>
    </source>
</evidence>
<evidence type="ECO:0000256" key="1">
    <source>
        <dbReference type="ARBA" id="ARBA00004308"/>
    </source>
</evidence>
<dbReference type="SMART" id="SM00109">
    <property type="entry name" value="C1"/>
    <property type="match status" value="1"/>
</dbReference>
<dbReference type="GO" id="GO:0032878">
    <property type="term" value="P:regulation of establishment or maintenance of cell polarity"/>
    <property type="evidence" value="ECO:0007669"/>
    <property type="project" value="TreeGrafter"/>
</dbReference>
<dbReference type="SMART" id="SM00320">
    <property type="entry name" value="WD40"/>
    <property type="match status" value="4"/>
</dbReference>
<evidence type="ECO:0000256" key="13">
    <source>
        <dbReference type="SAM" id="MobiDB-lite"/>
    </source>
</evidence>
<comment type="subcellular location">
    <subcellularLocation>
        <location evidence="2">Cytoplasm</location>
    </subcellularLocation>
    <subcellularLocation>
        <location evidence="1">Endomembrane system</location>
    </subcellularLocation>
</comment>
<dbReference type="PANTHER" id="PTHR10241">
    <property type="entry name" value="LETHAL 2 GIANT LARVAE PROTEIN"/>
    <property type="match status" value="1"/>
</dbReference>
<dbReference type="SUPFAM" id="SSF57889">
    <property type="entry name" value="Cysteine-rich domain"/>
    <property type="match status" value="1"/>
</dbReference>
<keyword evidence="11" id="KW-0472">Membrane</keyword>
<dbReference type="GO" id="GO:0005886">
    <property type="term" value="C:plasma membrane"/>
    <property type="evidence" value="ECO:0007669"/>
    <property type="project" value="TreeGrafter"/>
</dbReference>
<protein>
    <submittedName>
        <fullName evidence="15">Putative tomosyn</fullName>
    </submittedName>
</protein>
<evidence type="ECO:0000259" key="14">
    <source>
        <dbReference type="PROSITE" id="PS50081"/>
    </source>
</evidence>
<feature type="region of interest" description="Disordered" evidence="13">
    <location>
        <begin position="1053"/>
        <end position="1084"/>
    </location>
</feature>
<evidence type="ECO:0000256" key="2">
    <source>
        <dbReference type="ARBA" id="ARBA00004496"/>
    </source>
</evidence>
<dbReference type="InterPro" id="IPR001680">
    <property type="entry name" value="WD40_rpt"/>
</dbReference>
<dbReference type="GO" id="GO:0051294">
    <property type="term" value="P:establishment of spindle orientation"/>
    <property type="evidence" value="ECO:0007669"/>
    <property type="project" value="TreeGrafter"/>
</dbReference>
<dbReference type="Gene3D" id="3.30.60.20">
    <property type="match status" value="1"/>
</dbReference>
<evidence type="ECO:0000256" key="11">
    <source>
        <dbReference type="ARBA" id="ARBA00023136"/>
    </source>
</evidence>
<dbReference type="Pfam" id="PF08366">
    <property type="entry name" value="LLGL"/>
    <property type="match status" value="1"/>
</dbReference>
<reference evidence="15" key="1">
    <citation type="submission" date="2020-03" db="EMBL/GenBank/DDBJ databases">
        <title>Transcriptomic Profiling of the Digestive Tract of the Rat Flea, Xenopsylla cheopis, Following Blood Feeding and Infection with Yersinia pestis.</title>
        <authorList>
            <person name="Bland D.M."/>
            <person name="Martens C.A."/>
            <person name="Virtaneva K."/>
            <person name="Kanakabandi K."/>
            <person name="Long D."/>
            <person name="Rosenke R."/>
            <person name="Saturday G.A."/>
            <person name="Hoyt F.H."/>
            <person name="Bruno D.P."/>
            <person name="Ribeiro J.M.C."/>
            <person name="Hinnebusch J."/>
        </authorList>
    </citation>
    <scope>NUCLEOTIDE SEQUENCE</scope>
</reference>
<keyword evidence="6" id="KW-0597">Phosphoprotein</keyword>
<dbReference type="EMBL" id="GIIL01004829">
    <property type="protein sequence ID" value="NOV48555.1"/>
    <property type="molecule type" value="Transcribed_RNA"/>
</dbReference>
<keyword evidence="8" id="KW-0479">Metal-binding</keyword>
<evidence type="ECO:0000256" key="8">
    <source>
        <dbReference type="ARBA" id="ARBA00022723"/>
    </source>
</evidence>
<dbReference type="GO" id="GO:0006887">
    <property type="term" value="P:exocytosis"/>
    <property type="evidence" value="ECO:0007669"/>
    <property type="project" value="UniProtKB-KW"/>
</dbReference>
<dbReference type="InterPro" id="IPR015943">
    <property type="entry name" value="WD40/YVTN_repeat-like_dom_sf"/>
</dbReference>
<keyword evidence="9" id="KW-0677">Repeat</keyword>
<feature type="compositionally biased region" description="Basic residues" evidence="13">
    <location>
        <begin position="773"/>
        <end position="784"/>
    </location>
</feature>
<dbReference type="CDD" id="cd20829">
    <property type="entry name" value="C1_PIK3R-like_rpt1"/>
    <property type="match status" value="1"/>
</dbReference>
<dbReference type="Pfam" id="PF08596">
    <property type="entry name" value="Lgl_C"/>
    <property type="match status" value="1"/>
</dbReference>
<proteinExistence type="inferred from homology"/>
<dbReference type="InterPro" id="IPR046349">
    <property type="entry name" value="C1-like_sf"/>
</dbReference>
<dbReference type="InterPro" id="IPR000664">
    <property type="entry name" value="Lethal2_giant"/>
</dbReference>
<dbReference type="GO" id="GO:0019905">
    <property type="term" value="F:syntaxin binding"/>
    <property type="evidence" value="ECO:0007669"/>
    <property type="project" value="TreeGrafter"/>
</dbReference>
<evidence type="ECO:0000256" key="6">
    <source>
        <dbReference type="ARBA" id="ARBA00022553"/>
    </source>
</evidence>
<accession>A0A6M2DQH0</accession>
<dbReference type="PANTHER" id="PTHR10241:SF29">
    <property type="entry name" value="LETHAL(2) GIANT LARVAE PROTEIN"/>
    <property type="match status" value="1"/>
</dbReference>
<dbReference type="PRINTS" id="PR00962">
    <property type="entry name" value="LETHAL2GIANT"/>
</dbReference>
<keyword evidence="5" id="KW-0963">Cytoplasm</keyword>
<evidence type="ECO:0000256" key="10">
    <source>
        <dbReference type="ARBA" id="ARBA00022833"/>
    </source>
</evidence>